<dbReference type="GO" id="GO:0004691">
    <property type="term" value="F:cAMP-dependent protein kinase activity"/>
    <property type="evidence" value="ECO:0007669"/>
    <property type="project" value="TreeGrafter"/>
</dbReference>
<feature type="domain" description="AGC-kinase C-terminal" evidence="6">
    <location>
        <begin position="16"/>
        <end position="70"/>
    </location>
</feature>
<dbReference type="SMART" id="SM00133">
    <property type="entry name" value="S_TK_X"/>
    <property type="match status" value="1"/>
</dbReference>
<evidence type="ECO:0000256" key="5">
    <source>
        <dbReference type="ARBA" id="ARBA00022840"/>
    </source>
</evidence>
<dbReference type="EMBL" id="LJIJ01000443">
    <property type="protein sequence ID" value="ODM97430.1"/>
    <property type="molecule type" value="Genomic_DNA"/>
</dbReference>
<dbReference type="AlphaFoldDB" id="A0A1D2MWK3"/>
<dbReference type="GO" id="GO:0005829">
    <property type="term" value="C:cytosol"/>
    <property type="evidence" value="ECO:0007669"/>
    <property type="project" value="TreeGrafter"/>
</dbReference>
<evidence type="ECO:0000259" key="6">
    <source>
        <dbReference type="PROSITE" id="PS51285"/>
    </source>
</evidence>
<protein>
    <submittedName>
        <fullName evidence="7">cAMP-dependent protein kinase catalytic subunit PRKX</fullName>
    </submittedName>
</protein>
<evidence type="ECO:0000256" key="4">
    <source>
        <dbReference type="ARBA" id="ARBA00022777"/>
    </source>
</evidence>
<name>A0A1D2MWK3_ORCCI</name>
<dbReference type="Proteomes" id="UP000094527">
    <property type="component" value="Unassembled WGS sequence"/>
</dbReference>
<keyword evidence="1" id="KW-0723">Serine/threonine-protein kinase</keyword>
<dbReference type="GO" id="GO:0005952">
    <property type="term" value="C:cAMP-dependent protein kinase complex"/>
    <property type="evidence" value="ECO:0007669"/>
    <property type="project" value="TreeGrafter"/>
</dbReference>
<dbReference type="GO" id="GO:0005524">
    <property type="term" value="F:ATP binding"/>
    <property type="evidence" value="ECO:0007669"/>
    <property type="project" value="UniProtKB-KW"/>
</dbReference>
<keyword evidence="4 7" id="KW-0418">Kinase</keyword>
<dbReference type="OMA" id="NDCGAED"/>
<dbReference type="Gene3D" id="3.30.200.20">
    <property type="entry name" value="Phosphorylase Kinase, domain 1"/>
    <property type="match status" value="1"/>
</dbReference>
<proteinExistence type="predicted"/>
<dbReference type="PANTHER" id="PTHR24353:SF37">
    <property type="entry name" value="CAMP-DEPENDENT PROTEIN KINASE CATALYTIC SUBUNIT PRKX"/>
    <property type="match status" value="1"/>
</dbReference>
<evidence type="ECO:0000256" key="1">
    <source>
        <dbReference type="ARBA" id="ARBA00022527"/>
    </source>
</evidence>
<evidence type="ECO:0000313" key="7">
    <source>
        <dbReference type="EMBL" id="ODM97430.1"/>
    </source>
</evidence>
<dbReference type="PROSITE" id="PS51285">
    <property type="entry name" value="AGC_KINASE_CTER"/>
    <property type="match status" value="1"/>
</dbReference>
<dbReference type="OrthoDB" id="63267at2759"/>
<keyword evidence="3" id="KW-0547">Nucleotide-binding</keyword>
<evidence type="ECO:0000256" key="2">
    <source>
        <dbReference type="ARBA" id="ARBA00022679"/>
    </source>
</evidence>
<keyword evidence="8" id="KW-1185">Reference proteome</keyword>
<dbReference type="InterPro" id="IPR000961">
    <property type="entry name" value="AGC-kinase_C"/>
</dbReference>
<comment type="caution">
    <text evidence="7">The sequence shown here is derived from an EMBL/GenBank/DDBJ whole genome shotgun (WGS) entry which is preliminary data.</text>
</comment>
<accession>A0A1D2MWK3</accession>
<dbReference type="Gene3D" id="1.10.510.10">
    <property type="entry name" value="Transferase(Phosphotransferase) domain 1"/>
    <property type="match status" value="1"/>
</dbReference>
<evidence type="ECO:0000256" key="3">
    <source>
        <dbReference type="ARBA" id="ARBA00022741"/>
    </source>
</evidence>
<sequence>MSNNGAEDVKRHRWFRDVDWDDVSKRRLQPPIIPKVSFDGDTRNFDEYPEEESWRTNSINDSDMKLFADF</sequence>
<keyword evidence="5" id="KW-0067">ATP-binding</keyword>
<dbReference type="PANTHER" id="PTHR24353">
    <property type="entry name" value="CYCLIC NUCLEOTIDE-DEPENDENT PROTEIN KINASE"/>
    <property type="match status" value="1"/>
</dbReference>
<evidence type="ECO:0000313" key="8">
    <source>
        <dbReference type="Proteomes" id="UP000094527"/>
    </source>
</evidence>
<reference evidence="7 8" key="1">
    <citation type="journal article" date="2016" name="Genome Biol. Evol.">
        <title>Gene Family Evolution Reflects Adaptation to Soil Environmental Stressors in the Genome of the Collembolan Orchesella cincta.</title>
        <authorList>
            <person name="Faddeeva-Vakhrusheva A."/>
            <person name="Derks M.F."/>
            <person name="Anvar S.Y."/>
            <person name="Agamennone V."/>
            <person name="Suring W."/>
            <person name="Smit S."/>
            <person name="van Straalen N.M."/>
            <person name="Roelofs D."/>
        </authorList>
    </citation>
    <scope>NUCLEOTIDE SEQUENCE [LARGE SCALE GENOMIC DNA]</scope>
    <source>
        <tissue evidence="7">Mixed pool</tissue>
    </source>
</reference>
<keyword evidence="2" id="KW-0808">Transferase</keyword>
<organism evidence="7 8">
    <name type="scientific">Orchesella cincta</name>
    <name type="common">Springtail</name>
    <name type="synonym">Podura cincta</name>
    <dbReference type="NCBI Taxonomy" id="48709"/>
    <lineage>
        <taxon>Eukaryota</taxon>
        <taxon>Metazoa</taxon>
        <taxon>Ecdysozoa</taxon>
        <taxon>Arthropoda</taxon>
        <taxon>Hexapoda</taxon>
        <taxon>Collembola</taxon>
        <taxon>Entomobryomorpha</taxon>
        <taxon>Entomobryoidea</taxon>
        <taxon>Orchesellidae</taxon>
        <taxon>Orchesellinae</taxon>
        <taxon>Orchesella</taxon>
    </lineage>
</organism>
<gene>
    <name evidence="7" type="ORF">Ocin01_09254</name>
</gene>